<dbReference type="Pfam" id="PF21959">
    <property type="entry name" value="DUF6923"/>
    <property type="match status" value="1"/>
</dbReference>
<dbReference type="STRING" id="1081103.A0A0B2X423"/>
<proteinExistence type="predicted"/>
<dbReference type="InterPro" id="IPR054215">
    <property type="entry name" value="DUF6923"/>
</dbReference>
<organism evidence="4 5">
    <name type="scientific">Metarhizium album (strain ARSEF 1941)</name>
    <dbReference type="NCBI Taxonomy" id="1081103"/>
    <lineage>
        <taxon>Eukaryota</taxon>
        <taxon>Fungi</taxon>
        <taxon>Dikarya</taxon>
        <taxon>Ascomycota</taxon>
        <taxon>Pezizomycotina</taxon>
        <taxon>Sordariomycetes</taxon>
        <taxon>Hypocreomycetidae</taxon>
        <taxon>Hypocreales</taxon>
        <taxon>Clavicipitaceae</taxon>
        <taxon>Metarhizium</taxon>
    </lineage>
</organism>
<feature type="compositionally biased region" description="Low complexity" evidence="1">
    <location>
        <begin position="176"/>
        <end position="312"/>
    </location>
</feature>
<feature type="compositionally biased region" description="Low complexity" evidence="1">
    <location>
        <begin position="151"/>
        <end position="167"/>
    </location>
</feature>
<dbReference type="HOGENOM" id="CLU_565088_0_0_1"/>
<dbReference type="GeneID" id="63736439"/>
<accession>A0A0B2X423</accession>
<feature type="signal peptide" evidence="2">
    <location>
        <begin position="1"/>
        <end position="16"/>
    </location>
</feature>
<evidence type="ECO:0000256" key="2">
    <source>
        <dbReference type="SAM" id="SignalP"/>
    </source>
</evidence>
<feature type="domain" description="DUF6923" evidence="3">
    <location>
        <begin position="356"/>
        <end position="576"/>
    </location>
</feature>
<name>A0A0B2X423_METAS</name>
<dbReference type="SUPFAM" id="SSF63829">
    <property type="entry name" value="Calcium-dependent phosphotriesterase"/>
    <property type="match status" value="1"/>
</dbReference>
<sequence length="583" mass="58829">MLTTFVLVALAGLTGANPLDLQAPEGVKGDRFDLCSFLGCNIPPIVTRTLVWTVTITSTTVSSAAATSTATVTTTVDCSSSATTLETLTSDSTSTGTTAATTSSTEATASTGATSTASAALPDTTTPTTTVASTDVSTSADITTSTAIATSTDTTASTETTSADTTSPLSTPSDATSTDMVTPTETTTSTSPVIPTDTSSSHVTTSSDMSTSTGMTVIIPTDTTSTETSPPADTTTSTTAAAPDTTTAEATAPTTTSAEASSPANATTTTAPTARASSSSSSSFPSPSNDTTTPAVPASTTDTTTPASDTATHPAGSTASPTTLRTSSSATGGPSPLSTLTPLDCSANAYFIQDRTLLSVNLQTGANETLSTSLGSRNSKINAIGFNVLDNFIYGLHGEEVVRVGRDGAFQSLLRGDTAANAGDIDDDGQFYYTAGGRAWGQVDLKPGSARYGRLVARGTSDSAGLPGHLAPADWAFTPAAPGFLHSVVIDATGVVYLVRWGVRSHRWEVSYKGVPSFDMRGGAFGAVVATSDGVLYASHSGTGAILRIPLDYPEGTTRMKARGPRAGNTDGCRCAARPDVAL</sequence>
<dbReference type="AlphaFoldDB" id="A0A0B2X423"/>
<dbReference type="RefSeq" id="XP_040681126.1">
    <property type="nucleotide sequence ID" value="XM_040820783.1"/>
</dbReference>
<evidence type="ECO:0000313" key="5">
    <source>
        <dbReference type="Proteomes" id="UP000030816"/>
    </source>
</evidence>
<evidence type="ECO:0000313" key="4">
    <source>
        <dbReference type="EMBL" id="KHO00061.1"/>
    </source>
</evidence>
<feature type="region of interest" description="Disordered" evidence="1">
    <location>
        <begin position="88"/>
        <end position="138"/>
    </location>
</feature>
<dbReference type="Proteomes" id="UP000030816">
    <property type="component" value="Unassembled WGS sequence"/>
</dbReference>
<keyword evidence="5" id="KW-1185">Reference proteome</keyword>
<reference evidence="4 5" key="1">
    <citation type="journal article" date="2014" name="Proc. Natl. Acad. Sci. U.S.A.">
        <title>Trajectory and genomic determinants of fungal-pathogen speciation and host adaptation.</title>
        <authorList>
            <person name="Hu X."/>
            <person name="Xiao G."/>
            <person name="Zheng P."/>
            <person name="Shang Y."/>
            <person name="Su Y."/>
            <person name="Zhang X."/>
            <person name="Liu X."/>
            <person name="Zhan S."/>
            <person name="St Leger R.J."/>
            <person name="Wang C."/>
        </authorList>
    </citation>
    <scope>NUCLEOTIDE SEQUENCE [LARGE SCALE GENOMIC DNA]</scope>
    <source>
        <strain evidence="4 5">ARSEF 1941</strain>
    </source>
</reference>
<comment type="caution">
    <text evidence="4">The sequence shown here is derived from an EMBL/GenBank/DDBJ whole genome shotgun (WGS) entry which is preliminary data.</text>
</comment>
<feature type="compositionally biased region" description="Polar residues" evidence="1">
    <location>
        <begin position="315"/>
        <end position="337"/>
    </location>
</feature>
<dbReference type="OrthoDB" id="4405280at2759"/>
<dbReference type="EMBL" id="AZHE01000003">
    <property type="protein sequence ID" value="KHO00061.1"/>
    <property type="molecule type" value="Genomic_DNA"/>
</dbReference>
<evidence type="ECO:0000259" key="3">
    <source>
        <dbReference type="Pfam" id="PF21959"/>
    </source>
</evidence>
<protein>
    <submittedName>
        <fullName evidence="4">Proline rich protein 5MeD</fullName>
    </submittedName>
</protein>
<evidence type="ECO:0000256" key="1">
    <source>
        <dbReference type="SAM" id="MobiDB-lite"/>
    </source>
</evidence>
<feature type="region of interest" description="Disordered" evidence="1">
    <location>
        <begin position="151"/>
        <end position="337"/>
    </location>
</feature>
<keyword evidence="2" id="KW-0732">Signal</keyword>
<feature type="chain" id="PRO_5002078892" evidence="2">
    <location>
        <begin position="17"/>
        <end position="583"/>
    </location>
</feature>
<gene>
    <name evidence="4" type="ORF">MAM_01984</name>
</gene>